<feature type="compositionally biased region" description="Pro residues" evidence="5">
    <location>
        <begin position="717"/>
        <end position="744"/>
    </location>
</feature>
<accession>A0A9K3H2Y3</accession>
<name>A0A9K3H2Y3_HELAN</name>
<feature type="compositionally biased region" description="Pro residues" evidence="5">
    <location>
        <begin position="582"/>
        <end position="595"/>
    </location>
</feature>
<reference evidence="8" key="2">
    <citation type="submission" date="2020-06" db="EMBL/GenBank/DDBJ databases">
        <title>Helianthus annuus Genome sequencing and assembly Release 2.</title>
        <authorList>
            <person name="Gouzy J."/>
            <person name="Langlade N."/>
            <person name="Munos S."/>
        </authorList>
    </citation>
    <scope>NUCLEOTIDE SEQUENCE</scope>
    <source>
        <tissue evidence="8">Leaves</tissue>
    </source>
</reference>
<dbReference type="Gene3D" id="1.10.10.10">
    <property type="entry name" value="Winged helix-like DNA-binding domain superfamily/Winged helix DNA-binding domain"/>
    <property type="match status" value="1"/>
</dbReference>
<evidence type="ECO:0000259" key="7">
    <source>
        <dbReference type="Pfam" id="PF08100"/>
    </source>
</evidence>
<feature type="compositionally biased region" description="Low complexity" evidence="5">
    <location>
        <begin position="558"/>
        <end position="569"/>
    </location>
</feature>
<evidence type="ECO:0000259" key="6">
    <source>
        <dbReference type="Pfam" id="PF00891"/>
    </source>
</evidence>
<feature type="compositionally biased region" description="Low complexity" evidence="5">
    <location>
        <begin position="542"/>
        <end position="551"/>
    </location>
</feature>
<dbReference type="GO" id="GO:0046983">
    <property type="term" value="F:protein dimerization activity"/>
    <property type="evidence" value="ECO:0007669"/>
    <property type="project" value="InterPro"/>
</dbReference>
<feature type="region of interest" description="Disordered" evidence="5">
    <location>
        <begin position="685"/>
        <end position="747"/>
    </location>
</feature>
<dbReference type="InterPro" id="IPR016461">
    <property type="entry name" value="COMT-like"/>
</dbReference>
<dbReference type="Pfam" id="PF08100">
    <property type="entry name" value="Dimerisation"/>
    <property type="match status" value="1"/>
</dbReference>
<dbReference type="GO" id="GO:0008757">
    <property type="term" value="F:S-adenosylmethionine-dependent methyltransferase activity"/>
    <property type="evidence" value="ECO:0000318"/>
    <property type="project" value="GO_Central"/>
</dbReference>
<evidence type="ECO:0000256" key="4">
    <source>
        <dbReference type="ARBA" id="ARBA00034481"/>
    </source>
</evidence>
<feature type="region of interest" description="Disordered" evidence="5">
    <location>
        <begin position="406"/>
        <end position="658"/>
    </location>
</feature>
<reference evidence="8" key="1">
    <citation type="journal article" date="2017" name="Nature">
        <title>The sunflower genome provides insights into oil metabolism, flowering and Asterid evolution.</title>
        <authorList>
            <person name="Badouin H."/>
            <person name="Gouzy J."/>
            <person name="Grassa C.J."/>
            <person name="Murat F."/>
            <person name="Staton S.E."/>
            <person name="Cottret L."/>
            <person name="Lelandais-Briere C."/>
            <person name="Owens G.L."/>
            <person name="Carrere S."/>
            <person name="Mayjonade B."/>
            <person name="Legrand L."/>
            <person name="Gill N."/>
            <person name="Kane N.C."/>
            <person name="Bowers J.E."/>
            <person name="Hubner S."/>
            <person name="Bellec A."/>
            <person name="Berard A."/>
            <person name="Berges H."/>
            <person name="Blanchet N."/>
            <person name="Boniface M.C."/>
            <person name="Brunel D."/>
            <person name="Catrice O."/>
            <person name="Chaidir N."/>
            <person name="Claudel C."/>
            <person name="Donnadieu C."/>
            <person name="Faraut T."/>
            <person name="Fievet G."/>
            <person name="Helmstetter N."/>
            <person name="King M."/>
            <person name="Knapp S.J."/>
            <person name="Lai Z."/>
            <person name="Le Paslier M.C."/>
            <person name="Lippi Y."/>
            <person name="Lorenzon L."/>
            <person name="Mandel J.R."/>
            <person name="Marage G."/>
            <person name="Marchand G."/>
            <person name="Marquand E."/>
            <person name="Bret-Mestries E."/>
            <person name="Morien E."/>
            <person name="Nambeesan S."/>
            <person name="Nguyen T."/>
            <person name="Pegot-Espagnet P."/>
            <person name="Pouilly N."/>
            <person name="Raftis F."/>
            <person name="Sallet E."/>
            <person name="Schiex T."/>
            <person name="Thomas J."/>
            <person name="Vandecasteele C."/>
            <person name="Vares D."/>
            <person name="Vear F."/>
            <person name="Vautrin S."/>
            <person name="Crespi M."/>
            <person name="Mangin B."/>
            <person name="Burke J.M."/>
            <person name="Salse J."/>
            <person name="Munos S."/>
            <person name="Vincourt P."/>
            <person name="Rieseberg L.H."/>
            <person name="Langlade N.B."/>
        </authorList>
    </citation>
    <scope>NUCLEOTIDE SEQUENCE</scope>
    <source>
        <tissue evidence="8">Leaves</tissue>
    </source>
</reference>
<dbReference type="GO" id="GO:0032259">
    <property type="term" value="P:methylation"/>
    <property type="evidence" value="ECO:0000318"/>
    <property type="project" value="GO_Central"/>
</dbReference>
<evidence type="ECO:0000256" key="2">
    <source>
        <dbReference type="ARBA" id="ARBA00022679"/>
    </source>
</evidence>
<dbReference type="Pfam" id="PF00891">
    <property type="entry name" value="Methyltransf_2"/>
    <property type="match status" value="1"/>
</dbReference>
<dbReference type="Gene3D" id="3.40.50.150">
    <property type="entry name" value="Vaccinia Virus protein VP39"/>
    <property type="match status" value="1"/>
</dbReference>
<dbReference type="InterPro" id="IPR012967">
    <property type="entry name" value="COMT_dimerisation"/>
</dbReference>
<dbReference type="InterPro" id="IPR029063">
    <property type="entry name" value="SAM-dependent_MTases_sf"/>
</dbReference>
<evidence type="ECO:0000313" key="8">
    <source>
        <dbReference type="EMBL" id="KAF5764143.1"/>
    </source>
</evidence>
<dbReference type="PANTHER" id="PTHR11746">
    <property type="entry name" value="O-METHYLTRANSFERASE"/>
    <property type="match status" value="1"/>
</dbReference>
<feature type="domain" description="O-methyltransferase C-terminal" evidence="6">
    <location>
        <begin position="134"/>
        <end position="342"/>
    </location>
</feature>
<feature type="domain" description="O-methyltransferase dimerisation" evidence="7">
    <location>
        <begin position="25"/>
        <end position="112"/>
    </location>
</feature>
<sequence length="792" mass="88007">MHWSTMDSRNGETQTHSKDARLAIMELANMISVPMSLNAVVRLNVADSIWQNGSNTPLTASEILSRILPSADPENLQRILRMLTSYGVFHEHIASGERRYSLTDIGKTLVTDENGLSYGSYVLQHHQEELMKAWTMVHEAVVDSSTEPFVKANGGETAYGMYGRKPEMNELMQKAMSGISVPFMKAVLEGYDGFKGVERLVDVGGSAGDCLRMILEKHSHIKQGVNFDLPEVVAKAPKIDGVTHVGGDMFSFIPKGDAIFMKWVLTTWTDEEVKQILMSCFEAIPVGGKLIACEPVLPHDTNDTHRTRALLEGDIFVMTIYRAKGKHRTEEEYRELGKLAGFTSFRAIYIDYFYTLLEITMPPRMRGRGGFATSHDHEAGPSHRRAPSATHNTAANDLWRSFAEPARHSVSASTSPSLPHSFGPHSENGPHGSHGSYIPLQQSPHQYPAPVYQGLYNPDAFGDEPVGHNPLGPEDHFSGGHEMDVDEDTDPSLPPSGTPNHPIEISDGSPFRGSPYNGGDSFQERFKQHDWYYTPSHNSPMLQSHQVSPVHSQHHSQQHQLQQQPPLQQDLSEALWRDVITPSPPPPPVLPPPPQKPRRNARMSTRGGIRIGTPPHVGSSRYTSLPGESETGESQHPVSEVTSVPIPPLPPQNYGEPIPAYASAAQFNPFEHVFPQGYDYTGDPYWQAVNYSSLPPSGPLGDTWAAGQSTFGYPPGYQQPPQPQPYQPPQPQQYQPPPPAPMMSPPQVQEILHGIDSMRREFQHEMRADRRRTSGMFKKVFDLLKGKSKRDH</sequence>
<dbReference type="InterPro" id="IPR001077">
    <property type="entry name" value="COMT_C"/>
</dbReference>
<organism evidence="8 9">
    <name type="scientific">Helianthus annuus</name>
    <name type="common">Common sunflower</name>
    <dbReference type="NCBI Taxonomy" id="4232"/>
    <lineage>
        <taxon>Eukaryota</taxon>
        <taxon>Viridiplantae</taxon>
        <taxon>Streptophyta</taxon>
        <taxon>Embryophyta</taxon>
        <taxon>Tracheophyta</taxon>
        <taxon>Spermatophyta</taxon>
        <taxon>Magnoliopsida</taxon>
        <taxon>eudicotyledons</taxon>
        <taxon>Gunneridae</taxon>
        <taxon>Pentapetalae</taxon>
        <taxon>asterids</taxon>
        <taxon>campanulids</taxon>
        <taxon>Asterales</taxon>
        <taxon>Asteraceae</taxon>
        <taxon>Asteroideae</taxon>
        <taxon>Heliantheae alliance</taxon>
        <taxon>Heliantheae</taxon>
        <taxon>Helianthus</taxon>
    </lineage>
</organism>
<evidence type="ECO:0000313" key="9">
    <source>
        <dbReference type="Proteomes" id="UP000215914"/>
    </source>
</evidence>
<evidence type="ECO:0000256" key="5">
    <source>
        <dbReference type="SAM" id="MobiDB-lite"/>
    </source>
</evidence>
<protein>
    <submittedName>
        <fullName evidence="8">O-methyltransferase COMT-type, S-adenosyl-L-methionine-dependent methyltransferase</fullName>
    </submittedName>
</protein>
<comment type="caution">
    <text evidence="8">The sequence shown here is derived from an EMBL/GenBank/DDBJ whole genome shotgun (WGS) entry which is preliminary data.</text>
</comment>
<evidence type="ECO:0000256" key="3">
    <source>
        <dbReference type="ARBA" id="ARBA00022691"/>
    </source>
</evidence>
<dbReference type="PROSITE" id="PS51683">
    <property type="entry name" value="SAM_OMT_II"/>
    <property type="match status" value="1"/>
</dbReference>
<dbReference type="EMBL" id="MNCJ02000330">
    <property type="protein sequence ID" value="KAF5764143.1"/>
    <property type="molecule type" value="Genomic_DNA"/>
</dbReference>
<dbReference type="AlphaFoldDB" id="A0A9K3H2Y3"/>
<dbReference type="Gramene" id="mRNA:HanXRQr2_Chr15g0688591">
    <property type="protein sequence ID" value="mRNA:HanXRQr2_Chr15g0688591"/>
    <property type="gene ID" value="HanXRQr2_Chr15g0688591"/>
</dbReference>
<evidence type="ECO:0000256" key="1">
    <source>
        <dbReference type="ARBA" id="ARBA00022603"/>
    </source>
</evidence>
<proteinExistence type="inferred from homology"/>
<keyword evidence="3" id="KW-0949">S-adenosyl-L-methionine</keyword>
<dbReference type="InterPro" id="IPR036388">
    <property type="entry name" value="WH-like_DNA-bd_sf"/>
</dbReference>
<dbReference type="InterPro" id="IPR036390">
    <property type="entry name" value="WH_DNA-bd_sf"/>
</dbReference>
<keyword evidence="9" id="KW-1185">Reference proteome</keyword>
<keyword evidence="1" id="KW-0489">Methyltransferase</keyword>
<dbReference type="SUPFAM" id="SSF53335">
    <property type="entry name" value="S-adenosyl-L-methionine-dependent methyltransferases"/>
    <property type="match status" value="1"/>
</dbReference>
<dbReference type="Proteomes" id="UP000215914">
    <property type="component" value="Unassembled WGS sequence"/>
</dbReference>
<comment type="similarity">
    <text evidence="4">Belongs to the class I-like SAM-binding methyltransferase superfamily. Cation-independent O-methyltransferase family. COMT subfamily.</text>
</comment>
<keyword evidence="2" id="KW-0808">Transferase</keyword>
<gene>
    <name evidence="8" type="ORF">HanXRQr2_Chr15g0688591</name>
</gene>
<feature type="compositionally biased region" description="Basic and acidic residues" evidence="5">
    <location>
        <begin position="473"/>
        <end position="483"/>
    </location>
</feature>
<feature type="region of interest" description="Disordered" evidence="5">
    <location>
        <begin position="368"/>
        <end position="390"/>
    </location>
</feature>
<feature type="compositionally biased region" description="Polar residues" evidence="5">
    <location>
        <begin position="632"/>
        <end position="642"/>
    </location>
</feature>
<dbReference type="GO" id="GO:0008171">
    <property type="term" value="F:O-methyltransferase activity"/>
    <property type="evidence" value="ECO:0000318"/>
    <property type="project" value="GO_Central"/>
</dbReference>
<dbReference type="SUPFAM" id="SSF46785">
    <property type="entry name" value="Winged helix' DNA-binding domain"/>
    <property type="match status" value="1"/>
</dbReference>